<dbReference type="Proteomes" id="UP000229893">
    <property type="component" value="Unassembled WGS sequence"/>
</dbReference>
<evidence type="ECO:0008006" key="4">
    <source>
        <dbReference type="Google" id="ProtNLM"/>
    </source>
</evidence>
<dbReference type="EMBL" id="PCWO01000036">
    <property type="protein sequence ID" value="PIR04790.1"/>
    <property type="molecule type" value="Genomic_DNA"/>
</dbReference>
<accession>A0A2H0N7B0</accession>
<comment type="caution">
    <text evidence="2">The sequence shown here is derived from an EMBL/GenBank/DDBJ whole genome shotgun (WGS) entry which is preliminary data.</text>
</comment>
<name>A0A2H0N7B0_9BACT</name>
<reference evidence="2 3" key="1">
    <citation type="submission" date="2017-09" db="EMBL/GenBank/DDBJ databases">
        <title>Depth-based differentiation of microbial function through sediment-hosted aquifers and enrichment of novel symbionts in the deep terrestrial subsurface.</title>
        <authorList>
            <person name="Probst A.J."/>
            <person name="Ladd B."/>
            <person name="Jarett J.K."/>
            <person name="Geller-Mcgrath D.E."/>
            <person name="Sieber C.M."/>
            <person name="Emerson J.B."/>
            <person name="Anantharaman K."/>
            <person name="Thomas B.C."/>
            <person name="Malmstrom R."/>
            <person name="Stieglmeier M."/>
            <person name="Klingl A."/>
            <person name="Woyke T."/>
            <person name="Ryan C.M."/>
            <person name="Banfield J.F."/>
        </authorList>
    </citation>
    <scope>NUCLEOTIDE SEQUENCE [LARGE SCALE GENOMIC DNA]</scope>
    <source>
        <strain evidence="2">CG11_big_fil_rev_8_21_14_0_20_35_14</strain>
    </source>
</reference>
<feature type="signal peptide" evidence="1">
    <location>
        <begin position="1"/>
        <end position="19"/>
    </location>
</feature>
<sequence>MKYIMIFLTLFFTSHSLFASIGGIELFSRATYGDYEKTCYSFLYMSQDSSITLNNYEIQFGNPDNTLTVNMVTDDLSFIIDLGRFKSCDEIANNNTGMASLAYVGIDIRNYSGGNTVDAIENHCYLSINNDSKTSVITLFRVKKLFNHDRVIIDQIHNFKRIEHYDN</sequence>
<evidence type="ECO:0000313" key="3">
    <source>
        <dbReference type="Proteomes" id="UP000229893"/>
    </source>
</evidence>
<evidence type="ECO:0000256" key="1">
    <source>
        <dbReference type="SAM" id="SignalP"/>
    </source>
</evidence>
<evidence type="ECO:0000313" key="2">
    <source>
        <dbReference type="EMBL" id="PIR04790.1"/>
    </source>
</evidence>
<dbReference type="AlphaFoldDB" id="A0A2H0N7B0"/>
<organism evidence="2 3">
    <name type="scientific">Candidatus Liptonbacteria bacterium CG11_big_fil_rev_8_21_14_0_20_35_14</name>
    <dbReference type="NCBI Taxonomy" id="1974634"/>
    <lineage>
        <taxon>Bacteria</taxon>
        <taxon>Candidatus Liptoniibacteriota</taxon>
    </lineage>
</organism>
<protein>
    <recommendedName>
        <fullName evidence="4">LTD domain-containing protein</fullName>
    </recommendedName>
</protein>
<keyword evidence="1" id="KW-0732">Signal</keyword>
<feature type="chain" id="PRO_5013708687" description="LTD domain-containing protein" evidence="1">
    <location>
        <begin position="20"/>
        <end position="167"/>
    </location>
</feature>
<proteinExistence type="predicted"/>
<gene>
    <name evidence="2" type="ORF">COV57_02520</name>
</gene>